<name>A0AAQ1GML1_9BURK</name>
<comment type="caution">
    <text evidence="1">The sequence shown here is derived from an EMBL/GenBank/DDBJ whole genome shotgun (WGS) entry which is preliminary data.</text>
</comment>
<evidence type="ECO:0000313" key="1">
    <source>
        <dbReference type="EMBL" id="SEK13162.1"/>
    </source>
</evidence>
<accession>A0AAQ1GML1</accession>
<sequence>MRQETRAMKSVSGNLRASTPEMVAYIVQLLPDLV</sequence>
<protein>
    <submittedName>
        <fullName evidence="1">Uncharacterized protein</fullName>
    </submittedName>
</protein>
<proteinExistence type="predicted"/>
<reference evidence="1 2" key="1">
    <citation type="submission" date="2016-10" db="EMBL/GenBank/DDBJ databases">
        <authorList>
            <person name="Varghese N."/>
            <person name="Submissions S."/>
        </authorList>
    </citation>
    <scope>NUCLEOTIDE SEQUENCE [LARGE SCALE GENOMIC DNA]</scope>
    <source>
        <strain evidence="1 2">LMG 22274</strain>
    </source>
</reference>
<organism evidence="1 2">
    <name type="scientific">Paraburkholderia tropica</name>
    <dbReference type="NCBI Taxonomy" id="92647"/>
    <lineage>
        <taxon>Bacteria</taxon>
        <taxon>Pseudomonadati</taxon>
        <taxon>Pseudomonadota</taxon>
        <taxon>Betaproteobacteria</taxon>
        <taxon>Burkholderiales</taxon>
        <taxon>Burkholderiaceae</taxon>
        <taxon>Paraburkholderia</taxon>
    </lineage>
</organism>
<gene>
    <name evidence="1" type="ORF">SAMN05216550_123108</name>
</gene>
<evidence type="ECO:0000313" key="2">
    <source>
        <dbReference type="Proteomes" id="UP000183529"/>
    </source>
</evidence>
<dbReference type="Proteomes" id="UP000183529">
    <property type="component" value="Unassembled WGS sequence"/>
</dbReference>
<dbReference type="EMBL" id="FNZM01000023">
    <property type="protein sequence ID" value="SEK13162.1"/>
    <property type="molecule type" value="Genomic_DNA"/>
</dbReference>
<dbReference type="AlphaFoldDB" id="A0AAQ1GML1"/>